<feature type="region of interest" description="Disordered" evidence="1">
    <location>
        <begin position="404"/>
        <end position="456"/>
    </location>
</feature>
<reference evidence="2 3" key="1">
    <citation type="submission" date="2023-08" db="EMBL/GenBank/DDBJ databases">
        <title>A Necator americanus chromosomal reference genome.</title>
        <authorList>
            <person name="Ilik V."/>
            <person name="Petrzelkova K.J."/>
            <person name="Pardy F."/>
            <person name="Fuh T."/>
            <person name="Niatou-Singa F.S."/>
            <person name="Gouil Q."/>
            <person name="Baker L."/>
            <person name="Ritchie M.E."/>
            <person name="Jex A.R."/>
            <person name="Gazzola D."/>
            <person name="Li H."/>
            <person name="Toshio Fujiwara R."/>
            <person name="Zhan B."/>
            <person name="Aroian R.V."/>
            <person name="Pafco B."/>
            <person name="Schwarz E.M."/>
        </authorList>
    </citation>
    <scope>NUCLEOTIDE SEQUENCE [LARGE SCALE GENOMIC DNA]</scope>
    <source>
        <strain evidence="2 3">Aroian</strain>
        <tissue evidence="2">Whole animal</tissue>
    </source>
</reference>
<feature type="region of interest" description="Disordered" evidence="1">
    <location>
        <begin position="474"/>
        <end position="494"/>
    </location>
</feature>
<protein>
    <submittedName>
        <fullName evidence="2">Uncharacterized protein</fullName>
    </submittedName>
</protein>
<feature type="compositionally biased region" description="Basic residues" evidence="1">
    <location>
        <begin position="479"/>
        <end position="488"/>
    </location>
</feature>
<keyword evidence="3" id="KW-1185">Reference proteome</keyword>
<gene>
    <name evidence="2" type="primary">Necator_chrI.g2532</name>
    <name evidence="2" type="ORF">RB195_006404</name>
</gene>
<dbReference type="EMBL" id="JAVFWL010000001">
    <property type="protein sequence ID" value="KAK6729327.1"/>
    <property type="molecule type" value="Genomic_DNA"/>
</dbReference>
<organism evidence="2 3">
    <name type="scientific">Necator americanus</name>
    <name type="common">Human hookworm</name>
    <dbReference type="NCBI Taxonomy" id="51031"/>
    <lineage>
        <taxon>Eukaryota</taxon>
        <taxon>Metazoa</taxon>
        <taxon>Ecdysozoa</taxon>
        <taxon>Nematoda</taxon>
        <taxon>Chromadorea</taxon>
        <taxon>Rhabditida</taxon>
        <taxon>Rhabditina</taxon>
        <taxon>Rhabditomorpha</taxon>
        <taxon>Strongyloidea</taxon>
        <taxon>Ancylostomatidae</taxon>
        <taxon>Bunostominae</taxon>
        <taxon>Necator</taxon>
    </lineage>
</organism>
<feature type="compositionally biased region" description="Low complexity" evidence="1">
    <location>
        <begin position="441"/>
        <end position="456"/>
    </location>
</feature>
<dbReference type="Proteomes" id="UP001303046">
    <property type="component" value="Unassembled WGS sequence"/>
</dbReference>
<sequence length="609" mass="67578">MTVIRQDSTVKLARHLQVCVFLELRGTFLKIINYDMVVRGSQCDQNDDEFKLESDTEREETVEQELLTCCYCQAPLVPVPLNSDEKTGDQRFFWACRNMKKKTCYFPMGMPNQVFWLTRTKEERQAGFFPRPAVRLLPRAYRCFYPTVFREDASSKSPSTCCLSSMSSTHNESFSCATLTHSPSTSTSSLSTDTSAVDHLLNLDSDQNCARTSIWGSSMANSKGTRTTSSAPSGQLDSDMNVDGACASAEKCSSTCSSNESADFALADIICEQLHNMGVDPLLTGDDELVKQMSSAVRKLKKIGGVHRLRMLTPTQYRASVDHLFNLDVAPIKRKLKVTSTELTRAVAVMRSQCDVDTMLDAMGGNSLPEEPTAKRLKSIDVKAELRRRVEDLLEKLAEERHAVCNGDTRNEDNAPADGNASPERGPGGEKEWFDGEDGPSTSTEAQTSASALASSAEEERLNAIVQSKIRSHIANSAARRHAHRSRKQKELARQIPQTSHNLVRRQIECVSSHPSQADVTTRSQCFVSSNDPLSFDFPYMEDSFAEDSSLSFIREGSTESQQQVVVSDQQQISDNAHSIHSVHNSPRSPTSLNDHLDLSLFGDYEFLC</sequence>
<name>A0ABR1BVE8_NECAM</name>
<evidence type="ECO:0000256" key="1">
    <source>
        <dbReference type="SAM" id="MobiDB-lite"/>
    </source>
</evidence>
<proteinExistence type="predicted"/>
<comment type="caution">
    <text evidence="2">The sequence shown here is derived from an EMBL/GenBank/DDBJ whole genome shotgun (WGS) entry which is preliminary data.</text>
</comment>
<evidence type="ECO:0000313" key="3">
    <source>
        <dbReference type="Proteomes" id="UP001303046"/>
    </source>
</evidence>
<evidence type="ECO:0000313" key="2">
    <source>
        <dbReference type="EMBL" id="KAK6729327.1"/>
    </source>
</evidence>
<accession>A0ABR1BVE8</accession>
<feature type="compositionally biased region" description="Basic and acidic residues" evidence="1">
    <location>
        <begin position="404"/>
        <end position="413"/>
    </location>
</feature>